<dbReference type="SUPFAM" id="SSF54523">
    <property type="entry name" value="Pili subunits"/>
    <property type="match status" value="1"/>
</dbReference>
<keyword evidence="1" id="KW-0488">Methylation</keyword>
<dbReference type="AlphaFoldDB" id="A0A923MM45"/>
<dbReference type="GO" id="GO:0015628">
    <property type="term" value="P:protein secretion by the type II secretion system"/>
    <property type="evidence" value="ECO:0007669"/>
    <property type="project" value="InterPro"/>
</dbReference>
<dbReference type="PRINTS" id="PR00813">
    <property type="entry name" value="BCTERIALGSPG"/>
</dbReference>
<dbReference type="PROSITE" id="PS00409">
    <property type="entry name" value="PROKAR_NTER_METHYL"/>
    <property type="match status" value="1"/>
</dbReference>
<gene>
    <name evidence="3" type="ORF">H8N03_01800</name>
</gene>
<dbReference type="InterPro" id="IPR000983">
    <property type="entry name" value="Bac_GSPG_pilin"/>
</dbReference>
<evidence type="ECO:0000256" key="2">
    <source>
        <dbReference type="SAM" id="Phobius"/>
    </source>
</evidence>
<evidence type="ECO:0000313" key="4">
    <source>
        <dbReference type="Proteomes" id="UP000608513"/>
    </source>
</evidence>
<feature type="transmembrane region" description="Helical" evidence="2">
    <location>
        <begin position="12"/>
        <end position="32"/>
    </location>
</feature>
<dbReference type="InterPro" id="IPR012902">
    <property type="entry name" value="N_methyl_site"/>
</dbReference>
<dbReference type="Proteomes" id="UP000608513">
    <property type="component" value="Unassembled WGS sequence"/>
</dbReference>
<keyword evidence="4" id="KW-1185">Reference proteome</keyword>
<dbReference type="RefSeq" id="WP_187074408.1">
    <property type="nucleotide sequence ID" value="NZ_JACORT010000001.1"/>
</dbReference>
<organism evidence="3 4">
    <name type="scientific">Ramlibacter cellulosilyticus</name>
    <dbReference type="NCBI Taxonomy" id="2764187"/>
    <lineage>
        <taxon>Bacteria</taxon>
        <taxon>Pseudomonadati</taxon>
        <taxon>Pseudomonadota</taxon>
        <taxon>Betaproteobacteria</taxon>
        <taxon>Burkholderiales</taxon>
        <taxon>Comamonadaceae</taxon>
        <taxon>Ramlibacter</taxon>
    </lineage>
</organism>
<sequence length="133" mass="13803">MTKKNGSTQAGFTLIELMIAVAIVAILTSVAYPSYTQHVRKSHRAEAQSHLMALASRQQQYLLDTRAYAADVGALNVPAPGSVSAHYNVTLALGAGTAPTFTLSAAPLGSQAADKCGTLSIDNAGVKTPGNCW</sequence>
<reference evidence="3" key="1">
    <citation type="submission" date="2020-08" db="EMBL/GenBank/DDBJ databases">
        <title>Ramlibacter sp. USB13 16S ribosomal RNA gene genome sequencing and assembly.</title>
        <authorList>
            <person name="Kang M."/>
        </authorList>
    </citation>
    <scope>NUCLEOTIDE SEQUENCE</scope>
    <source>
        <strain evidence="3">USB13</strain>
    </source>
</reference>
<dbReference type="EMBL" id="JACORT010000001">
    <property type="protein sequence ID" value="MBC5781658.1"/>
    <property type="molecule type" value="Genomic_DNA"/>
</dbReference>
<dbReference type="PANTHER" id="PTHR30093">
    <property type="entry name" value="GENERAL SECRETION PATHWAY PROTEIN G"/>
    <property type="match status" value="1"/>
</dbReference>
<evidence type="ECO:0000256" key="1">
    <source>
        <dbReference type="ARBA" id="ARBA00022481"/>
    </source>
</evidence>
<dbReference type="InterPro" id="IPR045584">
    <property type="entry name" value="Pilin-like"/>
</dbReference>
<dbReference type="InterPro" id="IPR031982">
    <property type="entry name" value="PilE-like"/>
</dbReference>
<dbReference type="NCBIfam" id="TIGR02532">
    <property type="entry name" value="IV_pilin_GFxxxE"/>
    <property type="match status" value="1"/>
</dbReference>
<evidence type="ECO:0000313" key="3">
    <source>
        <dbReference type="EMBL" id="MBC5781658.1"/>
    </source>
</evidence>
<dbReference type="Pfam" id="PF16732">
    <property type="entry name" value="ComP_DUS"/>
    <property type="match status" value="1"/>
</dbReference>
<dbReference type="Gene3D" id="3.30.700.10">
    <property type="entry name" value="Glycoprotein, Type 4 Pilin"/>
    <property type="match status" value="1"/>
</dbReference>
<proteinExistence type="predicted"/>
<keyword evidence="2" id="KW-0472">Membrane</keyword>
<dbReference type="PANTHER" id="PTHR30093:SF47">
    <property type="entry name" value="TYPE IV PILUS NON-CORE MINOR PILIN PILE"/>
    <property type="match status" value="1"/>
</dbReference>
<dbReference type="GO" id="GO:0015627">
    <property type="term" value="C:type II protein secretion system complex"/>
    <property type="evidence" value="ECO:0007669"/>
    <property type="project" value="InterPro"/>
</dbReference>
<accession>A0A923MM45</accession>
<comment type="caution">
    <text evidence="3">The sequence shown here is derived from an EMBL/GenBank/DDBJ whole genome shotgun (WGS) entry which is preliminary data.</text>
</comment>
<dbReference type="GO" id="GO:0043683">
    <property type="term" value="P:type IV pilus assembly"/>
    <property type="evidence" value="ECO:0007669"/>
    <property type="project" value="InterPro"/>
</dbReference>
<dbReference type="Pfam" id="PF07963">
    <property type="entry name" value="N_methyl"/>
    <property type="match status" value="1"/>
</dbReference>
<protein>
    <submittedName>
        <fullName evidence="3">Type IV pilin protein</fullName>
    </submittedName>
</protein>
<name>A0A923MM45_9BURK</name>
<keyword evidence="2" id="KW-0812">Transmembrane</keyword>
<keyword evidence="2" id="KW-1133">Transmembrane helix</keyword>